<feature type="compositionally biased region" description="Low complexity" evidence="1">
    <location>
        <begin position="2446"/>
        <end position="2457"/>
    </location>
</feature>
<feature type="compositionally biased region" description="Basic and acidic residues" evidence="1">
    <location>
        <begin position="2458"/>
        <end position="2470"/>
    </location>
</feature>
<feature type="region of interest" description="Disordered" evidence="1">
    <location>
        <begin position="2354"/>
        <end position="2470"/>
    </location>
</feature>
<dbReference type="Pfam" id="PF10344">
    <property type="entry name" value="Hobbit"/>
    <property type="match status" value="1"/>
</dbReference>
<dbReference type="InterPro" id="IPR019441">
    <property type="entry name" value="FMP27/BLTP2/Hobbit_GFWDK_RBG"/>
</dbReference>
<evidence type="ECO:0000313" key="6">
    <source>
        <dbReference type="Proteomes" id="UP001497453"/>
    </source>
</evidence>
<keyword evidence="6" id="KW-1185">Reference proteome</keyword>
<dbReference type="PANTHER" id="PTHR15678:SF6">
    <property type="entry name" value="BRIDGE-LIKE LIPID TRANSFER PROTEIN FAMILY MEMBER 2"/>
    <property type="match status" value="1"/>
</dbReference>
<feature type="region of interest" description="Disordered" evidence="1">
    <location>
        <begin position="2570"/>
        <end position="2711"/>
    </location>
</feature>
<evidence type="ECO:0000259" key="3">
    <source>
        <dbReference type="SMART" id="SM01215"/>
    </source>
</evidence>
<reference evidence="6" key="1">
    <citation type="submission" date="2024-04" db="EMBL/GenBank/DDBJ databases">
        <authorList>
            <person name="Shaw F."/>
            <person name="Minotto A."/>
        </authorList>
    </citation>
    <scope>NUCLEOTIDE SEQUENCE [LARGE SCALE GENOMIC DNA]</scope>
</reference>
<accession>A0ABP1CYS2</accession>
<dbReference type="Proteomes" id="UP001497453">
    <property type="component" value="Chromosome 2"/>
</dbReference>
<dbReference type="InterPro" id="IPR019449">
    <property type="entry name" value="FMP27_WPPW_RBG"/>
</dbReference>
<evidence type="ECO:0000256" key="1">
    <source>
        <dbReference type="SAM" id="MobiDB-lite"/>
    </source>
</evidence>
<feature type="domain" description="FMP27 SW motif-containing RBG unit" evidence="3">
    <location>
        <begin position="1067"/>
        <end position="1170"/>
    </location>
</feature>
<dbReference type="PANTHER" id="PTHR15678">
    <property type="entry name" value="ANTIGEN MLAA-22-RELATED"/>
    <property type="match status" value="1"/>
</dbReference>
<organism evidence="5 6">
    <name type="scientific">Somion occarium</name>
    <dbReference type="NCBI Taxonomy" id="3059160"/>
    <lineage>
        <taxon>Eukaryota</taxon>
        <taxon>Fungi</taxon>
        <taxon>Dikarya</taxon>
        <taxon>Basidiomycota</taxon>
        <taxon>Agaricomycotina</taxon>
        <taxon>Agaricomycetes</taxon>
        <taxon>Polyporales</taxon>
        <taxon>Cerrenaceae</taxon>
        <taxon>Somion</taxon>
    </lineage>
</organism>
<protein>
    <submittedName>
        <fullName evidence="5">Uncharacterized protein</fullName>
    </submittedName>
</protein>
<evidence type="ECO:0000259" key="2">
    <source>
        <dbReference type="SMART" id="SM01214"/>
    </source>
</evidence>
<evidence type="ECO:0000313" key="5">
    <source>
        <dbReference type="EMBL" id="CAL1700806.1"/>
    </source>
</evidence>
<gene>
    <name evidence="5" type="ORF">GFSPODELE1_LOCUS3300</name>
</gene>
<dbReference type="SMART" id="SM01215">
    <property type="entry name" value="Fmp27_SW"/>
    <property type="match status" value="1"/>
</dbReference>
<dbReference type="InterPro" id="IPR019415">
    <property type="entry name" value="FMP27_SW_RBG"/>
</dbReference>
<dbReference type="EMBL" id="OZ037945">
    <property type="protein sequence ID" value="CAL1700806.1"/>
    <property type="molecule type" value="Genomic_DNA"/>
</dbReference>
<evidence type="ECO:0000259" key="4">
    <source>
        <dbReference type="SMART" id="SM01216"/>
    </source>
</evidence>
<feature type="compositionally biased region" description="Basic residues" evidence="1">
    <location>
        <begin position="2575"/>
        <end position="2585"/>
    </location>
</feature>
<feature type="compositionally biased region" description="Polar residues" evidence="1">
    <location>
        <begin position="2356"/>
        <end position="2373"/>
    </location>
</feature>
<feature type="compositionally biased region" description="Low complexity" evidence="1">
    <location>
        <begin position="2669"/>
        <end position="2690"/>
    </location>
</feature>
<dbReference type="SMART" id="SM01214">
    <property type="entry name" value="Fmp27_GFWDK"/>
    <property type="match status" value="1"/>
</dbReference>
<sequence length="2711" mass="303295">MIYSLVEPYVRPAVRTFMVSTLRMGIRALPALTQVLDLELSSATVTLDSVVGAELSLQRATLSSNVKLSQISLPSRSQEKEIGEKAGHKRFGSVIQWNARLKNSLRRSWDRAWGTTEVQASVALTMENLLSQASRSLVATLKITPPAEEQMVFCKIPSLTLDMSARLDPHQGIHQHTLELALGLDTIMIDYFVLDRVLQVLKTNEMVNPGFAAPARVLGSPRSPRVAWASSISGNSPLMGVLSASMRFRRNLKKPPVRKLDTRAIVSKLSSLKSVQLNVTQITIKHRAEIGPDRNTATLDMTLRRVNINAALSHPDRNPLHREWLGRNAAPGDPLSANVYAFGLSIREITLDRIGSGAVSDHLRLVGLGPLTVEAVASQWPAPWLRGPTFMTGDPNAQVLLIQVSLDKVEVTERLEVLQAFLERRKSTKVHPGTKPSLPEILSPVPRIQLGIHVGSVCAGLISPTPEVNGKPFALELRTDGFVLTAQSQFFMLLDNQSSKEINAPDYPRIRMDFGFHLVLQRTFVTTRMGVHADFEDHILGISSLPGEPVFSLDILQIMSNGRALGHAAEVPGIIVFINTSSMYMRTQISADALSIELWQPDAIVALTATAHALTATPSEPAQTASGPLLDRMPSGLDVSLSVARLMLYVTGKDLTPDDDLGISRGLATRTGLSLHYCSLTGQHIQHIKHLTTEREIRLKMSLPDEPISTAYSRTTTPGSDPAMVAVFLQAKVWKVALRDAVATPLAADEPYGFEDSGVPDGTKEYLTIREIVVDAAISGYRDKGLPRNDTAAHCHAAVSVSSVRGALQLAQIYNMLLAAHTVSRIVPTQTRAEAPSPRVDTIHFSLSYSVDHAHLLWDFPLKSRLYTRMRSISGKITPEKHHRFSWKSAILATTVDREEDGKPRVRWEEVARLLNFTVDVLPDVKPTSIAVVGDSARLRIPFGFVLADFILDINISIKCVKHLVHMVPSGQYSNPLTPEAEEAKVMPDLVMRIGCLSAEAADEDLESRLALIWRAGFEASRLRHEREEAFRAKVATILAAEKQESASRDLESDFQFSSEHTISIAEARERLDRLHAGTWKSRFRQAHVHQQRREQMQTRKTGGTVPLYGADEDDMVVVRDPLPVPPLFRITLDQLSLRLTGPSFPSEGIPEFLFNEGGGLPRDTQYSLLVPMHLSFSVSSLRVAYREYPLPLLNIPPHSNENRFSLEFDSDVIIAEEMGTAHSVYWVDCAILQPDVGIYGASPLTIPVPKTIMPVKSYAKPVVRVTTDNVSDFAWGVSYSPATQDFMRIVDTLSHAPRDQSPPIGFWDKLRLIFHWRLRVYFDHEVHLHMKGSRDPHDLRGSGPGFALCWRGRPKLLIGQPNEQKELFQVLSDSMLITVPNMEESFGEASTAGTRPEPAMADRPQYHLPGKSRKYRKVCAKFTSGVRFGIGIALERSCGPECLTCSGRPFQRKCRFFNFRPHYEVMLEQKPSRPIEKSLDDSYNTFRSDFIHLSLSLASSTSTDRTRTFSSIHLSPKLFAHFWAWWTLFDFKALPIRQGGRYNYKRPLSPKFGQHLATIKYRIVLPKLFISHAYMDESSDAWVDGVTPFVGVKAMIDTFQADMHQRSQESTITTPNSSTKTVEHKPFYAVEVVMKGLELRALLAIFSEPLKQRVPLESSPLGSAYRTRENIPVIKPDSVWIDLDDFVEIDWSSEGIPVLHLLPAVFCPRFTYFKRAQDKNVSGERIDVTKFGNENTHVCLLGTESSVPEVQIDLVEKRILELRELLMRNGRESEKAGIAQTNTDARKMIPLLENYVKHLHKVDAATRRTNNRHSYYMPSDSVSPQEWSEFSNVYQVHNPQLFMDNIMRDILLQYYYCSRARKGLEYHMASRALKFIRDQADMAIDASKAKAEKGRESASSAHAAAMAVRRMFTGEGASRVERVHESDSLDNIDPMSGWSEDVALQKSHFCLLLKPQIVLRSEADSEAVCIMAAVQGKLQSYGILDIAHADDPISGNVMTRNFASINGLQTFSPSATNKGEGCVPLEVLIDLRCDNSLFDRLVPQTDATFHYDKFNRLRMQSKVMSVARPSDRTDPMHDHLQNQTDLIRFHVPRFTISANDRHFQAISDIVTNLLLFSDAAAKTRSDRLDKMIFSYDFTDLSSAADVVSSLQVRLRNAVEMKKEAEWKLQGFGEEGEIEKLKIEAHVLMVAEELDLVFDAIRLAQEKAEDRAGQKSALLLHASSSEISYRMLDRKDQLLAKLAVRDIDFYWLNRQDSSTLNNLSVGDLQAFDGAADAEWTEILSKYEEKSNHPCVKLLVQQNLFLLADWTVLPPVGGITIYEAFELTLHPIRLQIDTRVGRRIMEYVWPARRTRKQVTTNEASQETPASDSPTSPRPLISPRRNSVDAVPVSPRKSLDSNRLAPPPMRRLNTSRSFTDLRKSARSDTLQVPRQPHRTHSTDMLFTAASSGSSGQASKGSDETKDKVAVSRRDIDDASEMKYRSSQKTFVWVKVASLHLLLSIMKENSFLCRDARIHTRDLEYRNQTWSFEELVDQFIPSGRNWKGWLKMAFQQPLVPVLPVARELISKTKWGGAKAHHPTTHHHPSPGIRRKDTPKLLPFFGHSRDKGNGSAPEKQSEGETPEEILDIPFSTEPEPVTAVPIDGQIDKAKTPRARMLSMFKRHHGPAKVRSSVDSDVSVTSTSSISTTQSAPPTQADSENSDPSEETLASI</sequence>
<name>A0ABP1CYS2_9APHY</name>
<dbReference type="InterPro" id="IPR045167">
    <property type="entry name" value="Hobbit"/>
</dbReference>
<dbReference type="SMART" id="SM01216">
    <property type="entry name" value="Fmp27_WPPW"/>
    <property type="match status" value="1"/>
</dbReference>
<feature type="domain" description="FMP27/BLTP2/Hobbit GFWDK motif-containing RBG unit" evidence="2">
    <location>
        <begin position="1188"/>
        <end position="1340"/>
    </location>
</feature>
<feature type="domain" description="FMP27 WPPW motif-containing RBG unit" evidence="4">
    <location>
        <begin position="1592"/>
        <end position="2029"/>
    </location>
</feature>
<proteinExistence type="predicted"/>
<feature type="region of interest" description="Disordered" evidence="1">
    <location>
        <begin position="1086"/>
        <end position="1107"/>
    </location>
</feature>